<dbReference type="AlphaFoldDB" id="A0A834G9A8"/>
<evidence type="ECO:0000313" key="2">
    <source>
        <dbReference type="Proteomes" id="UP000626092"/>
    </source>
</evidence>
<sequence length="184" mass="20369">MIFCKGEIPSIKQIRNALAEFEALSGLSASPGKSSAFFSGVNVRVKETMLQELGFQEGSLPVRYLGVPLLSTKLKAVDCQGLVDSIFAKTKCWTNRDLTYAGRVQLIKNILFSMQTFWSSLFILPKKVIKEVESILRAFLWSGLDLKRTGAKVAWEHLCAPKDEGGIGFKSMAIWNKAAVAKHI</sequence>
<organism evidence="1 2">
    <name type="scientific">Rhododendron simsii</name>
    <name type="common">Sims's rhododendron</name>
    <dbReference type="NCBI Taxonomy" id="118357"/>
    <lineage>
        <taxon>Eukaryota</taxon>
        <taxon>Viridiplantae</taxon>
        <taxon>Streptophyta</taxon>
        <taxon>Embryophyta</taxon>
        <taxon>Tracheophyta</taxon>
        <taxon>Spermatophyta</taxon>
        <taxon>Magnoliopsida</taxon>
        <taxon>eudicotyledons</taxon>
        <taxon>Gunneridae</taxon>
        <taxon>Pentapetalae</taxon>
        <taxon>asterids</taxon>
        <taxon>Ericales</taxon>
        <taxon>Ericaceae</taxon>
        <taxon>Ericoideae</taxon>
        <taxon>Rhodoreae</taxon>
        <taxon>Rhododendron</taxon>
    </lineage>
</organism>
<reference evidence="1" key="1">
    <citation type="submission" date="2019-11" db="EMBL/GenBank/DDBJ databases">
        <authorList>
            <person name="Liu Y."/>
            <person name="Hou J."/>
            <person name="Li T.-Q."/>
            <person name="Guan C.-H."/>
            <person name="Wu X."/>
            <person name="Wu H.-Z."/>
            <person name="Ling F."/>
            <person name="Zhang R."/>
            <person name="Shi X.-G."/>
            <person name="Ren J.-P."/>
            <person name="Chen E.-F."/>
            <person name="Sun J.-M."/>
        </authorList>
    </citation>
    <scope>NUCLEOTIDE SEQUENCE</scope>
    <source>
        <strain evidence="1">Adult_tree_wgs_1</strain>
        <tissue evidence="1">Leaves</tissue>
    </source>
</reference>
<dbReference type="EMBL" id="WJXA01000011">
    <property type="protein sequence ID" value="KAF7127131.1"/>
    <property type="molecule type" value="Genomic_DNA"/>
</dbReference>
<dbReference type="OrthoDB" id="1938625at2759"/>
<dbReference type="Proteomes" id="UP000626092">
    <property type="component" value="Unassembled WGS sequence"/>
</dbReference>
<proteinExistence type="predicted"/>
<comment type="caution">
    <text evidence="1">The sequence shown here is derived from an EMBL/GenBank/DDBJ whole genome shotgun (WGS) entry which is preliminary data.</text>
</comment>
<evidence type="ECO:0000313" key="1">
    <source>
        <dbReference type="EMBL" id="KAF7127131.1"/>
    </source>
</evidence>
<keyword evidence="2" id="KW-1185">Reference proteome</keyword>
<name>A0A834G9A8_RHOSS</name>
<protein>
    <recommendedName>
        <fullName evidence="3">Reverse transcriptase</fullName>
    </recommendedName>
</protein>
<evidence type="ECO:0008006" key="3">
    <source>
        <dbReference type="Google" id="ProtNLM"/>
    </source>
</evidence>
<accession>A0A834G9A8</accession>
<dbReference type="PANTHER" id="PTHR33116">
    <property type="entry name" value="REVERSE TRANSCRIPTASE ZINC-BINDING DOMAIN-CONTAINING PROTEIN-RELATED-RELATED"/>
    <property type="match status" value="1"/>
</dbReference>
<dbReference type="PANTHER" id="PTHR33116:SF80">
    <property type="entry name" value="REVERSE TRANSCRIPTASE ZINC-BINDING DOMAIN-CONTAINING PROTEIN"/>
    <property type="match status" value="1"/>
</dbReference>
<gene>
    <name evidence="1" type="ORF">RHSIM_Rhsim11G0000600</name>
</gene>